<evidence type="ECO:0000313" key="3">
    <source>
        <dbReference type="Proteomes" id="UP000180175"/>
    </source>
</evidence>
<evidence type="ECO:0000313" key="1">
    <source>
        <dbReference type="EMBL" id="OIJ04314.1"/>
    </source>
</evidence>
<dbReference type="AlphaFoldDB" id="A0A1S2KW10"/>
<protein>
    <submittedName>
        <fullName evidence="1">Uncharacterized protein</fullName>
    </submittedName>
</protein>
<keyword evidence="3" id="KW-1185">Reference proteome</keyword>
<accession>A0A1S2KW10</accession>
<dbReference type="EMBL" id="CP063356">
    <property type="protein sequence ID" value="QOY36820.1"/>
    <property type="molecule type" value="Genomic_DNA"/>
</dbReference>
<dbReference type="EMBL" id="LQXD01000201">
    <property type="protein sequence ID" value="OIJ04314.1"/>
    <property type="molecule type" value="Genomic_DNA"/>
</dbReference>
<organism evidence="1 3">
    <name type="scientific">Anaerobacillus isosaccharinicus</name>
    <dbReference type="NCBI Taxonomy" id="1532552"/>
    <lineage>
        <taxon>Bacteria</taxon>
        <taxon>Bacillati</taxon>
        <taxon>Bacillota</taxon>
        <taxon>Bacilli</taxon>
        <taxon>Bacillales</taxon>
        <taxon>Bacillaceae</taxon>
        <taxon>Anaerobacillus</taxon>
    </lineage>
</organism>
<reference evidence="2 3" key="2">
    <citation type="journal article" date="2017" name="Genome Announc.">
        <title>Draft Genome Sequences of Four Alkaliphilic Bacteria Belonging to the Anaerobacillus Genus.</title>
        <authorList>
            <person name="Bassil N.M."/>
            <person name="Lloyd J.R."/>
        </authorList>
    </citation>
    <scope>NUCLEOTIDE SEQUENCE [LARGE SCALE GENOMIC DNA]</scope>
    <source>
        <strain evidence="2 3">NB2006</strain>
    </source>
</reference>
<dbReference type="KEGG" id="aia:AWH56_003975"/>
<reference evidence="2 3" key="3">
    <citation type="journal article" date="2019" name="Int. J. Syst. Evol. Microbiol.">
        <title>Anaerobacillus isosaccharinicus sp. nov., an alkaliphilic bacterium which degrades isosaccharinic acid.</title>
        <authorList>
            <person name="Bassil N.M."/>
            <person name="Lloyd J.R."/>
        </authorList>
    </citation>
    <scope>NUCLEOTIDE SEQUENCE [LARGE SCALE GENOMIC DNA]</scope>
    <source>
        <strain evidence="2 3">NB2006</strain>
    </source>
</reference>
<reference evidence="2" key="4">
    <citation type="submission" date="2020-10" db="EMBL/GenBank/DDBJ databases">
        <authorList>
            <person name="Bassil N.M."/>
            <person name="Lloyd J.R."/>
        </authorList>
    </citation>
    <scope>NUCLEOTIDE SEQUENCE</scope>
    <source>
        <strain evidence="2">NB2006</strain>
    </source>
</reference>
<dbReference type="Proteomes" id="UP000180175">
    <property type="component" value="Chromosome"/>
</dbReference>
<name>A0A1S2KW10_9BACI</name>
<sequence>MRQKFLIVLLVINILGNSYFFINIKQQNDQYRMLWEVEFQQYMGDLIDYVENLKLLNSNVINIYNKSLMRQGARAVYFSNNKTENISNNLAILANILNEKIDVTNEENIESIIKSLENIIFEYNELISRDILFNQLLERMNHILIETIEEKL</sequence>
<reference evidence="1 3" key="1">
    <citation type="submission" date="2016-10" db="EMBL/GenBank/DDBJ databases">
        <title>Draft genome sequences of four alkaliphilic bacteria belonging to the Anaerobacillus genus.</title>
        <authorList>
            <person name="Bassil N.M."/>
            <person name="Lloyd J.R."/>
        </authorList>
    </citation>
    <scope>NUCLEOTIDE SEQUENCE [LARGE SCALE GENOMIC DNA]</scope>
    <source>
        <strain evidence="1 3">NB2006</strain>
    </source>
</reference>
<proteinExistence type="predicted"/>
<dbReference type="RefSeq" id="WP_071319282.1">
    <property type="nucleotide sequence ID" value="NZ_CP063356.2"/>
</dbReference>
<evidence type="ECO:0000313" key="2">
    <source>
        <dbReference type="EMBL" id="QOY36820.1"/>
    </source>
</evidence>
<gene>
    <name evidence="2" type="ORF">AWH56_003975</name>
    <name evidence="1" type="ORF">AWH56_23125</name>
</gene>